<dbReference type="Proteomes" id="UP000823612">
    <property type="component" value="Unassembled WGS sequence"/>
</dbReference>
<evidence type="ECO:0000313" key="2">
    <source>
        <dbReference type="EMBL" id="MBO8432206.1"/>
    </source>
</evidence>
<protein>
    <recommendedName>
        <fullName evidence="4">Lipoprotein</fullName>
    </recommendedName>
</protein>
<comment type="caution">
    <text evidence="2">The sequence shown here is derived from an EMBL/GenBank/DDBJ whole genome shotgun (WGS) entry which is preliminary data.</text>
</comment>
<dbReference type="EMBL" id="JADIMZ010000034">
    <property type="protein sequence ID" value="MBO8432206.1"/>
    <property type="molecule type" value="Genomic_DNA"/>
</dbReference>
<dbReference type="AlphaFoldDB" id="A0A9D9DRG5"/>
<evidence type="ECO:0000313" key="3">
    <source>
        <dbReference type="Proteomes" id="UP000823612"/>
    </source>
</evidence>
<name>A0A9D9DRG5_9BACT</name>
<accession>A0A9D9DRG5</accession>
<feature type="signal peptide" evidence="1">
    <location>
        <begin position="1"/>
        <end position="22"/>
    </location>
</feature>
<gene>
    <name evidence="2" type="ORF">IAB08_02780</name>
</gene>
<feature type="chain" id="PRO_5038692895" description="Lipoprotein" evidence="1">
    <location>
        <begin position="23"/>
        <end position="140"/>
    </location>
</feature>
<sequence length="140" mass="16091">MKTKIFAFLLAVAGLFVFSSCEKEVSTLYTFKVDTLNVVEDGGAAYKTHVYLTSSQYMDWEESEYIDNDAMTSDKAAQQNDDEAIREFIENFSRFNLSSLYMYYGQQGVQSATGYFTYTLTREDGQILRSEKVDISYPMR</sequence>
<evidence type="ECO:0008006" key="4">
    <source>
        <dbReference type="Google" id="ProtNLM"/>
    </source>
</evidence>
<dbReference type="PROSITE" id="PS51257">
    <property type="entry name" value="PROKAR_LIPOPROTEIN"/>
    <property type="match status" value="1"/>
</dbReference>
<proteinExistence type="predicted"/>
<reference evidence="2" key="1">
    <citation type="submission" date="2020-10" db="EMBL/GenBank/DDBJ databases">
        <authorList>
            <person name="Gilroy R."/>
        </authorList>
    </citation>
    <scope>NUCLEOTIDE SEQUENCE</scope>
    <source>
        <strain evidence="2">2889</strain>
    </source>
</reference>
<keyword evidence="1" id="KW-0732">Signal</keyword>
<reference evidence="2" key="2">
    <citation type="journal article" date="2021" name="PeerJ">
        <title>Extensive microbial diversity within the chicken gut microbiome revealed by metagenomics and culture.</title>
        <authorList>
            <person name="Gilroy R."/>
            <person name="Ravi A."/>
            <person name="Getino M."/>
            <person name="Pursley I."/>
            <person name="Horton D.L."/>
            <person name="Alikhan N.F."/>
            <person name="Baker D."/>
            <person name="Gharbi K."/>
            <person name="Hall N."/>
            <person name="Watson M."/>
            <person name="Adriaenssens E.M."/>
            <person name="Foster-Nyarko E."/>
            <person name="Jarju S."/>
            <person name="Secka A."/>
            <person name="Antonio M."/>
            <person name="Oren A."/>
            <person name="Chaudhuri R.R."/>
            <person name="La Ragione R."/>
            <person name="Hildebrand F."/>
            <person name="Pallen M.J."/>
        </authorList>
    </citation>
    <scope>NUCLEOTIDE SEQUENCE</scope>
    <source>
        <strain evidence="2">2889</strain>
    </source>
</reference>
<evidence type="ECO:0000256" key="1">
    <source>
        <dbReference type="SAM" id="SignalP"/>
    </source>
</evidence>
<organism evidence="2 3">
    <name type="scientific">Candidatus Pullibacteroides excrementavium</name>
    <dbReference type="NCBI Taxonomy" id="2840905"/>
    <lineage>
        <taxon>Bacteria</taxon>
        <taxon>Pseudomonadati</taxon>
        <taxon>Bacteroidota</taxon>
        <taxon>Bacteroidia</taxon>
        <taxon>Bacteroidales</taxon>
        <taxon>Candidatus Pullibacteroides</taxon>
    </lineage>
</organism>